<protein>
    <submittedName>
        <fullName evidence="5">Replication-associated protein</fullName>
    </submittedName>
</protein>
<evidence type="ECO:0000256" key="1">
    <source>
        <dbReference type="ARBA" id="ARBA00008996"/>
    </source>
</evidence>
<reference evidence="5" key="2">
    <citation type="submission" date="2005-11" db="EMBL/GenBank/DDBJ databases">
        <title>Investigation of Geminivirus in some leguminous plants.</title>
        <authorList>
            <person name="Keeratiworapong J."/>
        </authorList>
    </citation>
    <scope>NUCLEOTIDE SEQUENCE</scope>
    <source>
        <strain evidence="5">CSKK2</strain>
    </source>
</reference>
<proteinExistence type="inferred from homology"/>
<dbReference type="GO" id="GO:0016888">
    <property type="term" value="F:DNA endonuclease activity, producing 5'-phosphomonoesters"/>
    <property type="evidence" value="ECO:0007669"/>
    <property type="project" value="InterPro"/>
</dbReference>
<dbReference type="InterPro" id="IPR022692">
    <property type="entry name" value="Gemini_AL1_REP_central"/>
</dbReference>
<evidence type="ECO:0000313" key="5">
    <source>
        <dbReference type="EMBL" id="CAJ42195.1"/>
    </source>
</evidence>
<evidence type="ECO:0000259" key="4">
    <source>
        <dbReference type="Pfam" id="PF08283"/>
    </source>
</evidence>
<reference evidence="5" key="1">
    <citation type="submission" date="2005-10" db="EMBL/GenBank/DDBJ databases">
        <authorList>
            <person name="Chiemsombat P."/>
        </authorList>
    </citation>
    <scope>NUCLEOTIDE SEQUENCE</scope>
    <source>
        <strain evidence="5">CSKK2</strain>
    </source>
</reference>
<feature type="compositionally biased region" description="Polar residues" evidence="3">
    <location>
        <begin position="100"/>
        <end position="119"/>
    </location>
</feature>
<evidence type="ECO:0000256" key="3">
    <source>
        <dbReference type="SAM" id="MobiDB-lite"/>
    </source>
</evidence>
<feature type="region of interest" description="Disordered" evidence="3">
    <location>
        <begin position="97"/>
        <end position="125"/>
    </location>
</feature>
<comment type="similarity">
    <text evidence="1">Belongs to the geminiviridae protein AC4/C4 family.</text>
</comment>
<feature type="non-terminal residue" evidence="5">
    <location>
        <position position="233"/>
    </location>
</feature>
<dbReference type="Pfam" id="PF08283">
    <property type="entry name" value="Gemini_AL1_M"/>
    <property type="match status" value="1"/>
</dbReference>
<evidence type="ECO:0000256" key="2">
    <source>
        <dbReference type="ARBA" id="ARBA00022581"/>
    </source>
</evidence>
<gene>
    <name evidence="5" type="primary">C1</name>
</gene>
<feature type="domain" description="Geminivirus AL1 replication-associated protein central" evidence="4">
    <location>
        <begin position="149"/>
        <end position="232"/>
    </location>
</feature>
<keyword evidence="2" id="KW-0945">Host-virus interaction</keyword>
<sequence>MAPPRPFKIKMPKIISSTNPQGSLTKEEATFSNYKTFEPPTNKKYNPKFAESFAKMGALISTCLSSSRGNTSARITDSSTWSPQPGQHISIRTFRELNPAPTSSPISTRTETLSNGDSFRSTEDLQEGVNRQPMTLTPRRLTAAVSQRLLMYWELAPKDFVLQFHNLNSNLDRIFTPPMEVYISPFSCSSFDQVPEELEEWVSENVMDAAARPWKPKSIVIEGDSRTGKTMWA</sequence>
<accession>Q333I8</accession>
<organism evidence="5">
    <name type="scientific">Foetid cassia leaf curl virus-[Thailand]</name>
    <dbReference type="NCBI Taxonomy" id="355238"/>
    <lineage>
        <taxon>Viruses</taxon>
        <taxon>Monodnaviria</taxon>
        <taxon>Shotokuvirae</taxon>
        <taxon>Cressdnaviricota</taxon>
        <taxon>Repensiviricetes</taxon>
        <taxon>Geplafuvirales</taxon>
        <taxon>Geminiviridae</taxon>
        <taxon>Begomovirus</taxon>
    </lineage>
</organism>
<dbReference type="EMBL" id="AM156861">
    <property type="protein sequence ID" value="CAJ42195.1"/>
    <property type="molecule type" value="Genomic_DNA"/>
</dbReference>
<dbReference type="Pfam" id="PF01492">
    <property type="entry name" value="Gemini_C4"/>
    <property type="match status" value="1"/>
</dbReference>
<name>Q333I8_9GEMI</name>
<dbReference type="InterPro" id="IPR002488">
    <property type="entry name" value="Gemini_C4"/>
</dbReference>